<reference evidence="2" key="1">
    <citation type="submission" date="2023-07" db="EMBL/GenBank/DDBJ databases">
        <authorList>
            <consortium name="AG Swart"/>
            <person name="Singh M."/>
            <person name="Singh A."/>
            <person name="Seah K."/>
            <person name="Emmerich C."/>
        </authorList>
    </citation>
    <scope>NUCLEOTIDE SEQUENCE</scope>
    <source>
        <strain evidence="2">DP1</strain>
    </source>
</reference>
<sequence>MNYAQSMQDETQSLCKARMYESDAHLFEHCEYKDSLGSTLTREEYDTIIQDWTAFGIIKPEYLKSVMEQRVKQMINDQENPRHAKKLQLIPISKPIFASKPTIEKRVRTDSREPFLGDLSHDTTESGQQEDSEADSFASVVKKSTSRKRVRADAEIKRALRLVKKHLKKLFKSKNSKIIQKRYVNCTPYQIYERMRLTLQSIISEELLADDLVYYAIGILSLKKPSELDCKQKVKKEISDFDETITKFTYKKLENTMQSNSLRVLLRYMTSQTDEATVETLEHMLDSK</sequence>
<accession>A0AAD1XU15</accession>
<name>A0AAD1XU15_EUPCR</name>
<feature type="compositionally biased region" description="Basic and acidic residues" evidence="1">
    <location>
        <begin position="114"/>
        <end position="124"/>
    </location>
</feature>
<keyword evidence="3" id="KW-1185">Reference proteome</keyword>
<evidence type="ECO:0000313" key="3">
    <source>
        <dbReference type="Proteomes" id="UP001295684"/>
    </source>
</evidence>
<organism evidence="2 3">
    <name type="scientific">Euplotes crassus</name>
    <dbReference type="NCBI Taxonomy" id="5936"/>
    <lineage>
        <taxon>Eukaryota</taxon>
        <taxon>Sar</taxon>
        <taxon>Alveolata</taxon>
        <taxon>Ciliophora</taxon>
        <taxon>Intramacronucleata</taxon>
        <taxon>Spirotrichea</taxon>
        <taxon>Hypotrichia</taxon>
        <taxon>Euplotida</taxon>
        <taxon>Euplotidae</taxon>
        <taxon>Moneuplotes</taxon>
    </lineage>
</organism>
<feature type="region of interest" description="Disordered" evidence="1">
    <location>
        <begin position="114"/>
        <end position="138"/>
    </location>
</feature>
<protein>
    <submittedName>
        <fullName evidence="2">Uncharacterized protein</fullName>
    </submittedName>
</protein>
<dbReference type="AlphaFoldDB" id="A0AAD1XU15"/>
<comment type="caution">
    <text evidence="2">The sequence shown here is derived from an EMBL/GenBank/DDBJ whole genome shotgun (WGS) entry which is preliminary data.</text>
</comment>
<evidence type="ECO:0000313" key="2">
    <source>
        <dbReference type="EMBL" id="CAI2378482.1"/>
    </source>
</evidence>
<dbReference type="Proteomes" id="UP001295684">
    <property type="component" value="Unassembled WGS sequence"/>
</dbReference>
<dbReference type="EMBL" id="CAMPGE010020214">
    <property type="protein sequence ID" value="CAI2378482.1"/>
    <property type="molecule type" value="Genomic_DNA"/>
</dbReference>
<evidence type="ECO:0000256" key="1">
    <source>
        <dbReference type="SAM" id="MobiDB-lite"/>
    </source>
</evidence>
<proteinExistence type="predicted"/>
<gene>
    <name evidence="2" type="ORF">ECRASSUSDP1_LOCUS19879</name>
</gene>